<keyword evidence="2" id="KW-0472">Membrane</keyword>
<gene>
    <name evidence="4" type="ORF">FXF47_01330</name>
</gene>
<feature type="domain" description="M23ase beta-sheet core" evidence="3">
    <location>
        <begin position="216"/>
        <end position="310"/>
    </location>
</feature>
<evidence type="ECO:0000313" key="4">
    <source>
        <dbReference type="EMBL" id="TYB32010.1"/>
    </source>
</evidence>
<evidence type="ECO:0000313" key="5">
    <source>
        <dbReference type="Proteomes" id="UP000324143"/>
    </source>
</evidence>
<organism evidence="4 5">
    <name type="scientific">Candidatus Mcinerneyibacterium aminivorans</name>
    <dbReference type="NCBI Taxonomy" id="2703815"/>
    <lineage>
        <taxon>Bacteria</taxon>
        <taxon>Candidatus Macinerneyibacteriota</taxon>
        <taxon>Candidatus Mcinerneyibacteria</taxon>
        <taxon>Candidatus Mcinerneyibacteriales</taxon>
        <taxon>Candidatus Mcinerneyibacteriaceae</taxon>
        <taxon>Candidatus Mcinerneyibacterium</taxon>
    </lineage>
</organism>
<dbReference type="PANTHER" id="PTHR21666">
    <property type="entry name" value="PEPTIDASE-RELATED"/>
    <property type="match status" value="1"/>
</dbReference>
<dbReference type="GO" id="GO:0004222">
    <property type="term" value="F:metalloendopeptidase activity"/>
    <property type="evidence" value="ECO:0007669"/>
    <property type="project" value="TreeGrafter"/>
</dbReference>
<dbReference type="CDD" id="cd12797">
    <property type="entry name" value="M23_peptidase"/>
    <property type="match status" value="1"/>
</dbReference>
<dbReference type="Gene3D" id="2.70.70.10">
    <property type="entry name" value="Glucose Permease (Domain IIA)"/>
    <property type="match status" value="1"/>
</dbReference>
<evidence type="ECO:0000256" key="1">
    <source>
        <dbReference type="ARBA" id="ARBA00022729"/>
    </source>
</evidence>
<accession>A0A5D0MKN8</accession>
<evidence type="ECO:0000256" key="2">
    <source>
        <dbReference type="SAM" id="Phobius"/>
    </source>
</evidence>
<sequence length="317" mass="37307">MEDKKKYHILFVSEDCEDIKRYKFSRKKFRFWATLVSIVVSLIIFLSSLLIFNYISVLEKYKPIKQEYNTVLKQNLELKKKNDILYNKLREAKFDFAYWKKNTTDKIEKIKNEISYVSRLYNLDKPMGGIKNEEIVNEELIKKMLDEGRLDIFNDISQNIKKEMNSYDWILSKEQNYILDTYIYKQGFRFAYPVDNPLISSYFGKRWDPLNGYYVTHRGVDFRGSIGEPIFAAESGYVQWAGTVSQYGNLIILKHSRYLTSRYAHLNSFAVKTGQRIKKGDLIGFIGSSGRVTGEHLHFEVRINGEVINPLSILQKR</sequence>
<keyword evidence="2" id="KW-1133">Transmembrane helix</keyword>
<dbReference type="PANTHER" id="PTHR21666:SF289">
    <property type="entry name" value="L-ALA--D-GLU ENDOPEPTIDASE"/>
    <property type="match status" value="1"/>
</dbReference>
<dbReference type="InterPro" id="IPR011055">
    <property type="entry name" value="Dup_hybrid_motif"/>
</dbReference>
<keyword evidence="1" id="KW-0732">Signal</keyword>
<dbReference type="AlphaFoldDB" id="A0A5D0MKN8"/>
<name>A0A5D0MKN8_9BACT</name>
<dbReference type="InterPro" id="IPR050570">
    <property type="entry name" value="Cell_wall_metabolism_enzyme"/>
</dbReference>
<dbReference type="Pfam" id="PF01551">
    <property type="entry name" value="Peptidase_M23"/>
    <property type="match status" value="1"/>
</dbReference>
<proteinExistence type="predicted"/>
<dbReference type="Proteomes" id="UP000324143">
    <property type="component" value="Unassembled WGS sequence"/>
</dbReference>
<evidence type="ECO:0000259" key="3">
    <source>
        <dbReference type="Pfam" id="PF01551"/>
    </source>
</evidence>
<keyword evidence="5" id="KW-1185">Reference proteome</keyword>
<dbReference type="EMBL" id="VSIX01000012">
    <property type="protein sequence ID" value="TYB32010.1"/>
    <property type="molecule type" value="Genomic_DNA"/>
</dbReference>
<comment type="caution">
    <text evidence="4">The sequence shown here is derived from an EMBL/GenBank/DDBJ whole genome shotgun (WGS) entry which is preliminary data.</text>
</comment>
<keyword evidence="2" id="KW-0812">Transmembrane</keyword>
<protein>
    <submittedName>
        <fullName evidence="4">M23 family metallopeptidase</fullName>
    </submittedName>
</protein>
<feature type="transmembrane region" description="Helical" evidence="2">
    <location>
        <begin position="31"/>
        <end position="55"/>
    </location>
</feature>
<reference evidence="4" key="1">
    <citation type="submission" date="2019-08" db="EMBL/GenBank/DDBJ databases">
        <title>Genomic characterization of a novel candidate phylum (ARYD3) from a high temperature, high salinity tertiary oil reservoir in north central Oklahoma, USA.</title>
        <authorList>
            <person name="Youssef N.H."/>
            <person name="Yadav A."/>
            <person name="Elshahed M.S."/>
        </authorList>
    </citation>
    <scope>NUCLEOTIDE SEQUENCE [LARGE SCALE GENOMIC DNA]</scope>
    <source>
        <strain evidence="4">ARYD3</strain>
    </source>
</reference>
<dbReference type="SUPFAM" id="SSF51261">
    <property type="entry name" value="Duplicated hybrid motif"/>
    <property type="match status" value="1"/>
</dbReference>
<dbReference type="InterPro" id="IPR016047">
    <property type="entry name" value="M23ase_b-sheet_dom"/>
</dbReference>